<dbReference type="Ensembl" id="ENSSSUT00005024877.1">
    <property type="protein sequence ID" value="ENSSSUP00005021729.1"/>
    <property type="gene ID" value="ENSSSUG00005014133.1"/>
</dbReference>
<dbReference type="OMA" id="KSYRQNC"/>
<proteinExistence type="inferred from homology"/>
<evidence type="ECO:0000256" key="7">
    <source>
        <dbReference type="ARBA" id="ARBA00022982"/>
    </source>
</evidence>
<reference evidence="13" key="2">
    <citation type="submission" date="2025-08" db="UniProtKB">
        <authorList>
            <consortium name="Ensembl"/>
        </authorList>
    </citation>
    <scope>IDENTIFICATION</scope>
</reference>
<evidence type="ECO:0000313" key="14">
    <source>
        <dbReference type="Proteomes" id="UP000472268"/>
    </source>
</evidence>
<evidence type="ECO:0000256" key="1">
    <source>
        <dbReference type="ARBA" id="ARBA00004443"/>
    </source>
</evidence>
<evidence type="ECO:0000256" key="4">
    <source>
        <dbReference type="ARBA" id="ARBA00022448"/>
    </source>
</evidence>
<name>A0A673UBR5_SURSU</name>
<evidence type="ECO:0000256" key="6">
    <source>
        <dbReference type="ARBA" id="ARBA00022792"/>
    </source>
</evidence>
<comment type="subcellular location">
    <subcellularLocation>
        <location evidence="1">Mitochondrion inner membrane</location>
        <topology evidence="1">Peripheral membrane protein</topology>
        <orientation evidence="1">Matrix side</orientation>
    </subcellularLocation>
</comment>
<accession>A0A673UBR5</accession>
<dbReference type="PANTHER" id="PTHR13094:SF1">
    <property type="entry name" value="NADH DEHYDROGENASE [UBIQUINONE] 1 BETA SUBCOMPLEX SUBUNIT 10"/>
    <property type="match status" value="1"/>
</dbReference>
<keyword evidence="9" id="KW-0472">Membrane</keyword>
<reference evidence="13 14" key="1">
    <citation type="submission" date="2019-05" db="EMBL/GenBank/DDBJ databases">
        <title>A Chromosome-scale Meerkat (S. suricatta) Genome Assembly.</title>
        <authorList>
            <person name="Dudchenko O."/>
            <person name="Lieberman Aiden E."/>
            <person name="Tung J."/>
            <person name="Barreiro L.B."/>
            <person name="Clutton-Brock T.H."/>
        </authorList>
    </citation>
    <scope>NUCLEOTIDE SEQUENCE [LARGE SCALE GENOMIC DNA]</scope>
</reference>
<evidence type="ECO:0000256" key="12">
    <source>
        <dbReference type="ARBA" id="ARBA00032549"/>
    </source>
</evidence>
<evidence type="ECO:0000256" key="11">
    <source>
        <dbReference type="ARBA" id="ARBA00030372"/>
    </source>
</evidence>
<evidence type="ECO:0000256" key="10">
    <source>
        <dbReference type="ARBA" id="ARBA00024857"/>
    </source>
</evidence>
<dbReference type="AlphaFoldDB" id="A0A673UBR5"/>
<dbReference type="GO" id="GO:0045271">
    <property type="term" value="C:respiratory chain complex I"/>
    <property type="evidence" value="ECO:0007669"/>
    <property type="project" value="UniProtKB-ARBA"/>
</dbReference>
<comment type="similarity">
    <text evidence="2">Belongs to the complex I NDUFB10 subunit family.</text>
</comment>
<dbReference type="Pfam" id="PF10249">
    <property type="entry name" value="NDUFB10"/>
    <property type="match status" value="1"/>
</dbReference>
<protein>
    <recommendedName>
        <fullName evidence="3">NADH dehydrogenase [ubiquinone] 1 beta subcomplex subunit 10</fullName>
    </recommendedName>
    <alternativeName>
        <fullName evidence="11">Complex I-PDSW</fullName>
    </alternativeName>
    <alternativeName>
        <fullName evidence="12">NADH-ubiquinone oxidoreductase PDSW subunit</fullName>
    </alternativeName>
</protein>
<sequence>MLDSWDKDVYPEAPHHILVPLPQTSMLNLITYLTKFTEWQHVKNRYYYYHQEFSHVPDITECQEKNVLCMFEAEMQWRRDCTVDQEIINIIQERLRGCQQREGKSYRQNCPKELEQFTQVVKAYQHYYHDLGAHYSASKYLENRTSAQVRTHICGFEPRVRLCADS</sequence>
<evidence type="ECO:0000256" key="8">
    <source>
        <dbReference type="ARBA" id="ARBA00023128"/>
    </source>
</evidence>
<keyword evidence="14" id="KW-1185">Reference proteome</keyword>
<reference evidence="13" key="3">
    <citation type="submission" date="2025-09" db="UniProtKB">
        <authorList>
            <consortium name="Ensembl"/>
        </authorList>
    </citation>
    <scope>IDENTIFICATION</scope>
</reference>
<evidence type="ECO:0000256" key="9">
    <source>
        <dbReference type="ARBA" id="ARBA00023136"/>
    </source>
</evidence>
<keyword evidence="6" id="KW-0999">Mitochondrion inner membrane</keyword>
<dbReference type="InterPro" id="IPR019377">
    <property type="entry name" value="NADH_UbQ_OxRdtase_su10"/>
</dbReference>
<keyword evidence="4" id="KW-0813">Transport</keyword>
<dbReference type="GO" id="GO:0005743">
    <property type="term" value="C:mitochondrial inner membrane"/>
    <property type="evidence" value="ECO:0007669"/>
    <property type="project" value="UniProtKB-SubCell"/>
</dbReference>
<dbReference type="InterPro" id="IPR039993">
    <property type="entry name" value="NDUFB10"/>
</dbReference>
<comment type="function">
    <text evidence="10">Accessory subunit that is involved in the functional assembly of the mitochondrial respiratory chain complex I. Complex I has an NADH dehydrogenase activity with ubiquinone as an immediate electron acceptor and mediates the transfer of electrons from NADH to the respiratory chain.</text>
</comment>
<dbReference type="Proteomes" id="UP000472268">
    <property type="component" value="Chromosome 2"/>
</dbReference>
<evidence type="ECO:0000313" key="13">
    <source>
        <dbReference type="Ensembl" id="ENSSSUP00005021729.1"/>
    </source>
</evidence>
<organism evidence="13 14">
    <name type="scientific">Suricata suricatta</name>
    <name type="common">Meerkat</name>
    <dbReference type="NCBI Taxonomy" id="37032"/>
    <lineage>
        <taxon>Eukaryota</taxon>
        <taxon>Metazoa</taxon>
        <taxon>Chordata</taxon>
        <taxon>Craniata</taxon>
        <taxon>Vertebrata</taxon>
        <taxon>Euteleostomi</taxon>
        <taxon>Mammalia</taxon>
        <taxon>Eutheria</taxon>
        <taxon>Laurasiatheria</taxon>
        <taxon>Carnivora</taxon>
        <taxon>Feliformia</taxon>
        <taxon>Herpestidae</taxon>
        <taxon>Suricata</taxon>
    </lineage>
</organism>
<keyword evidence="5" id="KW-0679">Respiratory chain</keyword>
<evidence type="ECO:0000256" key="2">
    <source>
        <dbReference type="ARBA" id="ARBA00008317"/>
    </source>
</evidence>
<keyword evidence="8" id="KW-0496">Mitochondrion</keyword>
<keyword evidence="7" id="KW-0249">Electron transport</keyword>
<evidence type="ECO:0000256" key="5">
    <source>
        <dbReference type="ARBA" id="ARBA00022660"/>
    </source>
</evidence>
<dbReference type="PANTHER" id="PTHR13094">
    <property type="entry name" value="NADH-UBIQUINONE OXIDOREDUCTASE PDSW SUBUNIT"/>
    <property type="match status" value="1"/>
</dbReference>
<evidence type="ECO:0000256" key="3">
    <source>
        <dbReference type="ARBA" id="ARBA00014109"/>
    </source>
</evidence>